<dbReference type="CDD" id="cd05468">
    <property type="entry name" value="pVHL"/>
    <property type="match status" value="1"/>
</dbReference>
<proteinExistence type="inferred from homology"/>
<dbReference type="GO" id="GO:0005634">
    <property type="term" value="C:nucleus"/>
    <property type="evidence" value="ECO:0007669"/>
    <property type="project" value="TreeGrafter"/>
</dbReference>
<dbReference type="AlphaFoldDB" id="D8TK16"/>
<dbReference type="Pfam" id="PF01847">
    <property type="entry name" value="VHL"/>
    <property type="match status" value="1"/>
</dbReference>
<dbReference type="Proteomes" id="UP000001058">
    <property type="component" value="Unassembled WGS sequence"/>
</dbReference>
<feature type="compositionally biased region" description="Low complexity" evidence="4">
    <location>
        <begin position="8"/>
        <end position="20"/>
    </location>
</feature>
<dbReference type="InterPro" id="IPR024053">
    <property type="entry name" value="VHL_beta_dom"/>
</dbReference>
<dbReference type="InterPro" id="IPR022772">
    <property type="entry name" value="VHL_tumour_suppress_b/a_dom"/>
</dbReference>
<keyword evidence="7" id="KW-1185">Reference proteome</keyword>
<feature type="region of interest" description="Disordered" evidence="4">
    <location>
        <begin position="1"/>
        <end position="25"/>
    </location>
</feature>
<comment type="similarity">
    <text evidence="2">Belongs to the VHL family.</text>
</comment>
<dbReference type="InterPro" id="IPR036104">
    <property type="entry name" value="BFN_sf"/>
</dbReference>
<name>D8TK16_VOLCA</name>
<dbReference type="PANTHER" id="PTHR15160:SF1">
    <property type="entry name" value="VON HIPPEL-LINDAU DISEASE TUMOR SUPPRESSOR"/>
    <property type="match status" value="1"/>
</dbReference>
<evidence type="ECO:0000313" key="6">
    <source>
        <dbReference type="EMBL" id="EFJ52169.1"/>
    </source>
</evidence>
<dbReference type="SUPFAM" id="SSF103256">
    <property type="entry name" value="Hypothetical protein TM0160"/>
    <property type="match status" value="1"/>
</dbReference>
<dbReference type="OrthoDB" id="413400at2759"/>
<dbReference type="STRING" id="3068.D8TK16"/>
<dbReference type="KEGG" id="vcn:VOLCADRAFT_116201"/>
<dbReference type="InterPro" id="IPR036208">
    <property type="entry name" value="VHL_sf"/>
</dbReference>
<feature type="domain" description="BFN" evidence="5">
    <location>
        <begin position="258"/>
        <end position="388"/>
    </location>
</feature>
<dbReference type="SUPFAM" id="SSF49468">
    <property type="entry name" value="VHL"/>
    <property type="match status" value="1"/>
</dbReference>
<accession>D8TK16</accession>
<dbReference type="InterPro" id="IPR037140">
    <property type="entry name" value="VHL_beta_dom_sf"/>
</dbReference>
<dbReference type="InParanoid" id="D8TK16"/>
<reference evidence="6 7" key="1">
    <citation type="journal article" date="2010" name="Science">
        <title>Genomic analysis of organismal complexity in the multicellular green alga Volvox carteri.</title>
        <authorList>
            <person name="Prochnik S.E."/>
            <person name="Umen J."/>
            <person name="Nedelcu A.M."/>
            <person name="Hallmann A."/>
            <person name="Miller S.M."/>
            <person name="Nishii I."/>
            <person name="Ferris P."/>
            <person name="Kuo A."/>
            <person name="Mitros T."/>
            <person name="Fritz-Laylin L.K."/>
            <person name="Hellsten U."/>
            <person name="Chapman J."/>
            <person name="Simakov O."/>
            <person name="Rensing S.A."/>
            <person name="Terry A."/>
            <person name="Pangilinan J."/>
            <person name="Kapitonov V."/>
            <person name="Jurka J."/>
            <person name="Salamov A."/>
            <person name="Shapiro H."/>
            <person name="Schmutz J."/>
            <person name="Grimwood J."/>
            <person name="Lindquist E."/>
            <person name="Lucas S."/>
            <person name="Grigoriev I.V."/>
            <person name="Schmitt R."/>
            <person name="Kirk D."/>
            <person name="Rokhsar D.S."/>
        </authorList>
    </citation>
    <scope>NUCLEOTIDE SEQUENCE [LARGE SCALE GENOMIC DNA]</scope>
    <source>
        <strain evidence="7">f. Nagariensis / Eve</strain>
    </source>
</reference>
<feature type="region of interest" description="Disordered" evidence="4">
    <location>
        <begin position="160"/>
        <end position="238"/>
    </location>
</feature>
<sequence>MTIVKDPSNNTYSSSSTGTTFDVPPGPPSWSRRAALFSLPICAGVLLPGGWGRGAMEALASESTLVLPRPRPLRSLGWSVPSELTVLNDLEVPLKLYWLNYDGDAELFGSLSPGSVFTVLTFESHAWRFVDGTSGATVAEHVMAAGQQIVRVAPSTAAAAGGALAGPSTSRPATSYTYQAATSRPQLGPRGSGTGGGAAAAEAGVAAAPPPGLEELPPPQPPTTAVRSATAGSASDGGVVPAPLFEGFDGLGNEEQQYCLAQLREIEIFPGGGNVLLVLPGSKTPLELTLAGPEALSLVAATGSLEQRRPSTLGTWTRSLMVSGVELRRVCINRMVDGVYYCRIVLSRPDGSLCSVDATPGDSLSMALQLRKPIYVASEVARVHQSVADVFASRRRAMEEAAASGLLDEAAEAEADLKAQAALDSITRGIPSAPRPVRVLQMDSHLDA</sequence>
<dbReference type="GeneID" id="9618339"/>
<dbReference type="Gene3D" id="2.60.40.780">
    <property type="entry name" value="von Hippel-Lindau disease tumour suppressor, beta domain"/>
    <property type="match status" value="1"/>
</dbReference>
<dbReference type="GO" id="GO:0016567">
    <property type="term" value="P:protein ubiquitination"/>
    <property type="evidence" value="ECO:0007669"/>
    <property type="project" value="TreeGrafter"/>
</dbReference>
<dbReference type="PROSITE" id="PS51658">
    <property type="entry name" value="BFN"/>
    <property type="match status" value="1"/>
</dbReference>
<dbReference type="InterPro" id="IPR003729">
    <property type="entry name" value="Bi_nuclease_dom"/>
</dbReference>
<feature type="compositionally biased region" description="Pro residues" evidence="4">
    <location>
        <begin position="208"/>
        <end position="222"/>
    </location>
</feature>
<evidence type="ECO:0000256" key="3">
    <source>
        <dbReference type="ARBA" id="ARBA00025428"/>
    </source>
</evidence>
<dbReference type="Pfam" id="PF02577">
    <property type="entry name" value="BFN_dom"/>
    <property type="match status" value="1"/>
</dbReference>
<evidence type="ECO:0000259" key="5">
    <source>
        <dbReference type="PROSITE" id="PS51658"/>
    </source>
</evidence>
<dbReference type="GO" id="GO:0004518">
    <property type="term" value="F:nuclease activity"/>
    <property type="evidence" value="ECO:0007669"/>
    <property type="project" value="InterPro"/>
</dbReference>
<evidence type="ECO:0000256" key="2">
    <source>
        <dbReference type="ARBA" id="ARBA00010057"/>
    </source>
</evidence>
<gene>
    <name evidence="6" type="ORF">VOLCADRAFT_116201</name>
</gene>
<dbReference type="Gene3D" id="3.10.690.10">
    <property type="entry name" value="Bifunctional nuclease domain"/>
    <property type="match status" value="1"/>
</dbReference>
<comment type="similarity">
    <text evidence="1">Belongs to the bifunctional nuclease family.</text>
</comment>
<dbReference type="EMBL" id="GL378325">
    <property type="protein sequence ID" value="EFJ52169.1"/>
    <property type="molecule type" value="Genomic_DNA"/>
</dbReference>
<comment type="function">
    <text evidence="3">Bifunctional nuclease with both RNase and DNase activities. Involved in basal defense response. Participates in abscisic acid-derived callose deposition following infection by a necrotrophic pathogen.</text>
</comment>
<dbReference type="eggNOG" id="ENOG502SAAR">
    <property type="taxonomic scope" value="Eukaryota"/>
</dbReference>
<protein>
    <recommendedName>
        <fullName evidence="5">BFN domain-containing protein</fullName>
    </recommendedName>
</protein>
<evidence type="ECO:0000313" key="7">
    <source>
        <dbReference type="Proteomes" id="UP000001058"/>
    </source>
</evidence>
<dbReference type="PANTHER" id="PTHR15160">
    <property type="entry name" value="VON HIPPEL-LINDAU PROTEIN"/>
    <property type="match status" value="1"/>
</dbReference>
<dbReference type="GO" id="GO:0030891">
    <property type="term" value="C:VCB complex"/>
    <property type="evidence" value="ECO:0007669"/>
    <property type="project" value="TreeGrafter"/>
</dbReference>
<feature type="compositionally biased region" description="Low complexity" evidence="4">
    <location>
        <begin position="160"/>
        <end position="170"/>
    </location>
</feature>
<organism evidence="7">
    <name type="scientific">Volvox carteri f. nagariensis</name>
    <dbReference type="NCBI Taxonomy" id="3068"/>
    <lineage>
        <taxon>Eukaryota</taxon>
        <taxon>Viridiplantae</taxon>
        <taxon>Chlorophyta</taxon>
        <taxon>core chlorophytes</taxon>
        <taxon>Chlorophyceae</taxon>
        <taxon>CS clade</taxon>
        <taxon>Chlamydomonadales</taxon>
        <taxon>Volvocaceae</taxon>
        <taxon>Volvox</taxon>
    </lineage>
</organism>
<evidence type="ECO:0000256" key="1">
    <source>
        <dbReference type="ARBA" id="ARBA00009095"/>
    </source>
</evidence>
<feature type="compositionally biased region" description="Polar residues" evidence="4">
    <location>
        <begin position="171"/>
        <end position="184"/>
    </location>
</feature>
<dbReference type="RefSeq" id="XP_002946943.1">
    <property type="nucleotide sequence ID" value="XM_002946897.1"/>
</dbReference>
<evidence type="ECO:0000256" key="4">
    <source>
        <dbReference type="SAM" id="MobiDB-lite"/>
    </source>
</evidence>